<reference evidence="5 6" key="1">
    <citation type="submission" date="2019-02" db="EMBL/GenBank/DDBJ databases">
        <title>Deep-cultivation of Planctomycetes and their phenomic and genomic characterization uncovers novel biology.</title>
        <authorList>
            <person name="Wiegand S."/>
            <person name="Jogler M."/>
            <person name="Boedeker C."/>
            <person name="Pinto D."/>
            <person name="Vollmers J."/>
            <person name="Rivas-Marin E."/>
            <person name="Kohn T."/>
            <person name="Peeters S.H."/>
            <person name="Heuer A."/>
            <person name="Rast P."/>
            <person name="Oberbeckmann S."/>
            <person name="Bunk B."/>
            <person name="Jeske O."/>
            <person name="Meyerdierks A."/>
            <person name="Storesund J.E."/>
            <person name="Kallscheuer N."/>
            <person name="Luecker S."/>
            <person name="Lage O.M."/>
            <person name="Pohl T."/>
            <person name="Merkel B.J."/>
            <person name="Hornburger P."/>
            <person name="Mueller R.-W."/>
            <person name="Bruemmer F."/>
            <person name="Labrenz M."/>
            <person name="Spormann A.M."/>
            <person name="Op den Camp H."/>
            <person name="Overmann J."/>
            <person name="Amann R."/>
            <person name="Jetten M.S.M."/>
            <person name="Mascher T."/>
            <person name="Medema M.H."/>
            <person name="Devos D.P."/>
            <person name="Kaster A.-K."/>
            <person name="Ovreas L."/>
            <person name="Rohde M."/>
            <person name="Galperin M.Y."/>
            <person name="Jogler C."/>
        </authorList>
    </citation>
    <scope>NUCLEOTIDE SEQUENCE [LARGE SCALE GENOMIC DNA]</scope>
    <source>
        <strain evidence="5 6">ElP</strain>
    </source>
</reference>
<keyword evidence="3" id="KW-0238">DNA-binding</keyword>
<gene>
    <name evidence="5" type="primary">hsdS_2</name>
    <name evidence="5" type="ORF">ElP_23140</name>
</gene>
<dbReference type="InterPro" id="IPR000055">
    <property type="entry name" value="Restrct_endonuc_typeI_TRD"/>
</dbReference>
<dbReference type="PANTHER" id="PTHR43140">
    <property type="entry name" value="TYPE-1 RESTRICTION ENZYME ECOKI SPECIFICITY PROTEIN"/>
    <property type="match status" value="1"/>
</dbReference>
<dbReference type="Proteomes" id="UP000317835">
    <property type="component" value="Chromosome"/>
</dbReference>
<organism evidence="5 6">
    <name type="scientific">Tautonia plasticadhaerens</name>
    <dbReference type="NCBI Taxonomy" id="2527974"/>
    <lineage>
        <taxon>Bacteria</taxon>
        <taxon>Pseudomonadati</taxon>
        <taxon>Planctomycetota</taxon>
        <taxon>Planctomycetia</taxon>
        <taxon>Isosphaerales</taxon>
        <taxon>Isosphaeraceae</taxon>
        <taxon>Tautonia</taxon>
    </lineage>
</organism>
<sequence length="275" mass="30559">MPEQVLISAFLCQEMAKIDALVGEQRRLIELLKEKRQAVISHAVTKGLNPHAPMKPSGIEWLGDVPAHWSVTPVSHLCEQVTYGFTNPMPTTEEGPYLLTANDVDYGRVKYETARKTSYEAYRNDLTDKSRPKEGDVLITKDGTLGRVAVHDGRECCINQSVAKLNPKPELILPRFMATCLLGGIYQERMLFDAGGTTIKHIYISRLSKMPVCYPPLPEQKFLLSHLDNELARLDSLCSEGQRAIDLLLERRTALISAAVTGKIDVRGLAESEAA</sequence>
<evidence type="ECO:0000256" key="3">
    <source>
        <dbReference type="ARBA" id="ARBA00023125"/>
    </source>
</evidence>
<dbReference type="GO" id="GO:0003677">
    <property type="term" value="F:DNA binding"/>
    <property type="evidence" value="ECO:0007669"/>
    <property type="project" value="UniProtKB-KW"/>
</dbReference>
<evidence type="ECO:0000256" key="1">
    <source>
        <dbReference type="ARBA" id="ARBA00010923"/>
    </source>
</evidence>
<evidence type="ECO:0000256" key="2">
    <source>
        <dbReference type="ARBA" id="ARBA00022747"/>
    </source>
</evidence>
<feature type="domain" description="Type I restriction modification DNA specificity" evidence="4">
    <location>
        <begin position="94"/>
        <end position="228"/>
    </location>
</feature>
<accession>A0A518H0S0</accession>
<dbReference type="Gene3D" id="1.10.287.1120">
    <property type="entry name" value="Bipartite methylase S protein"/>
    <property type="match status" value="1"/>
</dbReference>
<keyword evidence="6" id="KW-1185">Reference proteome</keyword>
<evidence type="ECO:0000259" key="4">
    <source>
        <dbReference type="Pfam" id="PF01420"/>
    </source>
</evidence>
<dbReference type="Pfam" id="PF01420">
    <property type="entry name" value="Methylase_S"/>
    <property type="match status" value="1"/>
</dbReference>
<keyword evidence="2" id="KW-0680">Restriction system</keyword>
<comment type="similarity">
    <text evidence="1">Belongs to the type-I restriction system S methylase family.</text>
</comment>
<evidence type="ECO:0000313" key="5">
    <source>
        <dbReference type="EMBL" id="QDV34427.1"/>
    </source>
</evidence>
<dbReference type="GO" id="GO:0009307">
    <property type="term" value="P:DNA restriction-modification system"/>
    <property type="evidence" value="ECO:0007669"/>
    <property type="project" value="UniProtKB-KW"/>
</dbReference>
<dbReference type="AlphaFoldDB" id="A0A518H0S0"/>
<dbReference type="REBASE" id="356633">
    <property type="entry name" value="S.PbaE1PORF23190P"/>
</dbReference>
<name>A0A518H0S0_9BACT</name>
<proteinExistence type="inferred from homology"/>
<dbReference type="SUPFAM" id="SSF116734">
    <property type="entry name" value="DNA methylase specificity domain"/>
    <property type="match status" value="2"/>
</dbReference>
<dbReference type="Gene3D" id="3.90.220.20">
    <property type="entry name" value="DNA methylase specificity domains"/>
    <property type="match status" value="1"/>
</dbReference>
<dbReference type="InterPro" id="IPR044946">
    <property type="entry name" value="Restrct_endonuc_typeI_TRD_sf"/>
</dbReference>
<protein>
    <submittedName>
        <fullName evidence="5">Type-1 restriction enzyme EcoKI specificity protein</fullName>
    </submittedName>
</protein>
<evidence type="ECO:0000313" key="6">
    <source>
        <dbReference type="Proteomes" id="UP000317835"/>
    </source>
</evidence>
<dbReference type="InterPro" id="IPR051212">
    <property type="entry name" value="Type-I_RE_S_subunit"/>
</dbReference>
<dbReference type="KEGG" id="tpla:ElP_23140"/>
<dbReference type="PANTHER" id="PTHR43140:SF1">
    <property type="entry name" value="TYPE I RESTRICTION ENZYME ECOKI SPECIFICITY SUBUNIT"/>
    <property type="match status" value="1"/>
</dbReference>
<dbReference type="EMBL" id="CP036426">
    <property type="protein sequence ID" value="QDV34427.1"/>
    <property type="molecule type" value="Genomic_DNA"/>
</dbReference>